<accession>A0A3M8SER9</accession>
<dbReference type="InterPro" id="IPR028082">
    <property type="entry name" value="Peripla_BP_I"/>
</dbReference>
<dbReference type="Proteomes" id="UP000278162">
    <property type="component" value="Unassembled WGS sequence"/>
</dbReference>
<dbReference type="Gene3D" id="3.40.50.2300">
    <property type="match status" value="2"/>
</dbReference>
<evidence type="ECO:0000313" key="1">
    <source>
        <dbReference type="EMBL" id="RNF77310.1"/>
    </source>
</evidence>
<dbReference type="EMBL" id="RJAI01000135">
    <property type="protein sequence ID" value="RNF77310.1"/>
    <property type="molecule type" value="Genomic_DNA"/>
</dbReference>
<dbReference type="PANTHER" id="PTHR47628:SF1">
    <property type="entry name" value="ALIPHATIC AMIDASE EXPRESSION-REGULATING PROTEIN"/>
    <property type="match status" value="1"/>
</dbReference>
<gene>
    <name evidence="1" type="ORF">EFK07_31305</name>
</gene>
<sequence>MCSTTGSYQSIGQAMLCGALLAIERVARDPRFTFCFEPEVVNPGGDLTQYYAQTQALLDSGIRHVVGCYTSSSRKEVLPLFERRDGLLWYPSHYEGFECSDNVIYVGASPNQHIVPLISYLMNTVGKRAYCVGSNYVWPWESNRVMREILEANDGDVVCERYLPIGSTDVEQIIDEVQRLKPDFVFSSLIGESGQAFVAAYGQAVNTQRISASTPLASCTLSEEELKAVDASVRAGHICSSVYFQSIGTQANAEFVRDIKQRYGVQQVTSADAEASFIAVLLLAEAIHLADTDDVQQVRSAAVQSRLNAPQGPVWIDPENHHCYLTPRLGISNANGDFEILASAKEPRKPDPYLTWLDMGKVGDGAVMEDHGDRLKPELRIVR</sequence>
<dbReference type="Pfam" id="PF13433">
    <property type="entry name" value="Peripla_BP_5"/>
    <property type="match status" value="1"/>
</dbReference>
<organism evidence="1 2">
    <name type="scientific">Pseudomonas putida</name>
    <name type="common">Arthrobacter siderocapsulatus</name>
    <dbReference type="NCBI Taxonomy" id="303"/>
    <lineage>
        <taxon>Bacteria</taxon>
        <taxon>Pseudomonadati</taxon>
        <taxon>Pseudomonadota</taxon>
        <taxon>Gammaproteobacteria</taxon>
        <taxon>Pseudomonadales</taxon>
        <taxon>Pseudomonadaceae</taxon>
        <taxon>Pseudomonas</taxon>
    </lineage>
</organism>
<evidence type="ECO:0000313" key="2">
    <source>
        <dbReference type="Proteomes" id="UP000278162"/>
    </source>
</evidence>
<name>A0A3M8SER9_PSEPU</name>
<dbReference type="InterPro" id="IPR039570">
    <property type="entry name" value="AmiC_PBP1"/>
</dbReference>
<proteinExistence type="predicted"/>
<reference evidence="1 2" key="1">
    <citation type="submission" date="2018-10" db="EMBL/GenBank/DDBJ databases">
        <title>An outbreak of IMP-63 producing strain in France.</title>
        <authorList>
            <person name="Bour M."/>
            <person name="Liapis E."/>
            <person name="Plesiat P."/>
        </authorList>
    </citation>
    <scope>NUCLEOTIDE SEQUENCE [LARGE SCALE GENOMIC DNA]</scope>
    <source>
        <strain evidence="1 2">12917</strain>
    </source>
</reference>
<dbReference type="GO" id="GO:0033218">
    <property type="term" value="F:amide binding"/>
    <property type="evidence" value="ECO:0007669"/>
    <property type="project" value="InterPro"/>
</dbReference>
<dbReference type="PANTHER" id="PTHR47628">
    <property type="match status" value="1"/>
</dbReference>
<dbReference type="CDD" id="cd06357">
    <property type="entry name" value="PBP1_AmiC"/>
    <property type="match status" value="1"/>
</dbReference>
<dbReference type="SUPFAM" id="SSF53822">
    <property type="entry name" value="Periplasmic binding protein-like I"/>
    <property type="match status" value="1"/>
</dbReference>
<protein>
    <submittedName>
        <fullName evidence="1">Aliphatic amidase expression-regulating protein</fullName>
    </submittedName>
</protein>
<dbReference type="AlphaFoldDB" id="A0A3M8SER9"/>
<comment type="caution">
    <text evidence="1">The sequence shown here is derived from an EMBL/GenBank/DDBJ whole genome shotgun (WGS) entry which is preliminary data.</text>
</comment>